<feature type="domain" description="DUF4234" evidence="3">
    <location>
        <begin position="62"/>
        <end position="129"/>
    </location>
</feature>
<evidence type="ECO:0000313" key="4">
    <source>
        <dbReference type="EMBL" id="AZG47202.1"/>
    </source>
</evidence>
<sequence length="184" mass="20261">MSETPHVPASSSPEDQPPVFPADPPPVEQHVNGAVAPTSPPPMIPTAPVPVASGLAMKRRNPFAVWIGLPLITLGIYFYVWYYKIHKEMAEFDRRRQIPVAGPLLVMIFLFWTVIAPLISYHNAGARIRNAQTAAGLPATCSPTLCWVLAFVFGTNLLYMQFELNKVVDRYAGAPPHTTVPLFV</sequence>
<protein>
    <recommendedName>
        <fullName evidence="3">DUF4234 domain-containing protein</fullName>
    </recommendedName>
</protein>
<dbReference type="InterPro" id="IPR025328">
    <property type="entry name" value="DUF4234"/>
</dbReference>
<feature type="compositionally biased region" description="Pro residues" evidence="1">
    <location>
        <begin position="15"/>
        <end position="27"/>
    </location>
</feature>
<dbReference type="KEGG" id="gom:D7316_03810"/>
<evidence type="ECO:0000256" key="1">
    <source>
        <dbReference type="SAM" id="MobiDB-lite"/>
    </source>
</evidence>
<accession>A0A3G8JRV1</accession>
<dbReference type="Pfam" id="PF14018">
    <property type="entry name" value="DUF4234"/>
    <property type="match status" value="1"/>
</dbReference>
<reference evidence="4 5" key="1">
    <citation type="submission" date="2018-11" db="EMBL/GenBank/DDBJ databases">
        <title>Gordonia insulae sp. nov., isolated from an island soil.</title>
        <authorList>
            <person name="Kim Y.S."/>
            <person name="Kim S.B."/>
        </authorList>
    </citation>
    <scope>NUCLEOTIDE SEQUENCE [LARGE SCALE GENOMIC DNA]</scope>
    <source>
        <strain evidence="4 5">MMS17-SY073</strain>
    </source>
</reference>
<evidence type="ECO:0000256" key="2">
    <source>
        <dbReference type="SAM" id="Phobius"/>
    </source>
</evidence>
<dbReference type="AlphaFoldDB" id="A0A3G8JRV1"/>
<evidence type="ECO:0000313" key="5">
    <source>
        <dbReference type="Proteomes" id="UP000271469"/>
    </source>
</evidence>
<feature type="transmembrane region" description="Helical" evidence="2">
    <location>
        <begin position="104"/>
        <end position="122"/>
    </location>
</feature>
<keyword evidence="2" id="KW-0472">Membrane</keyword>
<dbReference type="Proteomes" id="UP000271469">
    <property type="component" value="Chromosome"/>
</dbReference>
<proteinExistence type="predicted"/>
<feature type="region of interest" description="Disordered" evidence="1">
    <location>
        <begin position="1"/>
        <end position="39"/>
    </location>
</feature>
<dbReference type="EMBL" id="CP033972">
    <property type="protein sequence ID" value="AZG47202.1"/>
    <property type="molecule type" value="Genomic_DNA"/>
</dbReference>
<keyword evidence="5" id="KW-1185">Reference proteome</keyword>
<name>A0A3G8JRV1_9ACTN</name>
<feature type="transmembrane region" description="Helical" evidence="2">
    <location>
        <begin position="142"/>
        <end position="160"/>
    </location>
</feature>
<keyword evidence="2" id="KW-1133">Transmembrane helix</keyword>
<dbReference type="RefSeq" id="WP_124709603.1">
    <property type="nucleotide sequence ID" value="NZ_CP033972.1"/>
</dbReference>
<dbReference type="OrthoDB" id="4945834at2"/>
<feature type="transmembrane region" description="Helical" evidence="2">
    <location>
        <begin position="63"/>
        <end position="83"/>
    </location>
</feature>
<evidence type="ECO:0000259" key="3">
    <source>
        <dbReference type="Pfam" id="PF14018"/>
    </source>
</evidence>
<keyword evidence="2" id="KW-0812">Transmembrane</keyword>
<organism evidence="4 5">
    <name type="scientific">Gordonia insulae</name>
    <dbReference type="NCBI Taxonomy" id="2420509"/>
    <lineage>
        <taxon>Bacteria</taxon>
        <taxon>Bacillati</taxon>
        <taxon>Actinomycetota</taxon>
        <taxon>Actinomycetes</taxon>
        <taxon>Mycobacteriales</taxon>
        <taxon>Gordoniaceae</taxon>
        <taxon>Gordonia</taxon>
    </lineage>
</organism>
<gene>
    <name evidence="4" type="ORF">D7316_03810</name>
</gene>